<organism evidence="1">
    <name type="scientific">bioreactor metagenome</name>
    <dbReference type="NCBI Taxonomy" id="1076179"/>
    <lineage>
        <taxon>unclassified sequences</taxon>
        <taxon>metagenomes</taxon>
        <taxon>ecological metagenomes</taxon>
    </lineage>
</organism>
<comment type="caution">
    <text evidence="1">The sequence shown here is derived from an EMBL/GenBank/DDBJ whole genome shotgun (WGS) entry which is preliminary data.</text>
</comment>
<name>A0A645C4D9_9ZZZZ</name>
<proteinExistence type="predicted"/>
<gene>
    <name evidence="1" type="ORF">SDC9_119475</name>
</gene>
<dbReference type="EMBL" id="VSSQ01024781">
    <property type="protein sequence ID" value="MPM72499.1"/>
    <property type="molecule type" value="Genomic_DNA"/>
</dbReference>
<protein>
    <submittedName>
        <fullName evidence="1">Uncharacterized protein</fullName>
    </submittedName>
</protein>
<accession>A0A645C4D9</accession>
<sequence>MKCPITSAKIAVEIAYVDIKSPISWDVVFRGSTISGNTGARREPPAIAKYVVVQSIRR</sequence>
<reference evidence="1" key="1">
    <citation type="submission" date="2019-08" db="EMBL/GenBank/DDBJ databases">
        <authorList>
            <person name="Kucharzyk K."/>
            <person name="Murdoch R.W."/>
            <person name="Higgins S."/>
            <person name="Loffler F."/>
        </authorList>
    </citation>
    <scope>NUCLEOTIDE SEQUENCE</scope>
</reference>
<evidence type="ECO:0000313" key="1">
    <source>
        <dbReference type="EMBL" id="MPM72499.1"/>
    </source>
</evidence>
<dbReference type="AlphaFoldDB" id="A0A645C4D9"/>